<reference evidence="2 4" key="2">
    <citation type="submission" date="2017-06" db="EMBL/GenBank/DDBJ databases">
        <authorList>
            <consortium name="Pathogen Informatics"/>
        </authorList>
    </citation>
    <scope>NUCLEOTIDE SEQUENCE [LARGE SCALE GENOMIC DNA]</scope>
    <source>
        <strain evidence="2 4">NCTC12947</strain>
    </source>
</reference>
<sequence>MKQKYCGSLVVAFLSIFVVGCVFEKSFEEWISGLYPLRFHVEREQVLSSTPTGRVQNGKAEYTENVKVQQVIDPIAALDINGNEEIYPACVFNGDDFINGQQLKPIKIEAAKDVELNLTFRGRESQVIKFNSLGSVAEVNYEAQKAVKANAGTLTGNKSAVYLQYVGNEVSTTESLNKTIGAYLPKNDFTKWVQFHFDFDEKAVLQQTKKYVCVRVLQGIYKVGVSAKAADAWGIGNEGTYYVPGYISEVLYGQSAVLLIESNVMANELTAQLQQAVATELGEAADTAAVSAINQLFASGKVQVVSLSGDGSSRQRIKTLSALTDFFKLPSANFLSSICTPIAYKVSDIRNHKEVTVLRSYTEIRSVWK</sequence>
<evidence type="ECO:0000313" key="4">
    <source>
        <dbReference type="Proteomes" id="UP000215539"/>
    </source>
</evidence>
<evidence type="ECO:0000313" key="1">
    <source>
        <dbReference type="EMBL" id="AMD85352.1"/>
    </source>
</evidence>
<reference evidence="1 3" key="1">
    <citation type="submission" date="2016-02" db="EMBL/GenBank/DDBJ databases">
        <authorList>
            <person name="Holder M.E."/>
            <person name="Ajami N.J."/>
            <person name="Petrosino J.F."/>
        </authorList>
    </citation>
    <scope>NUCLEOTIDE SEQUENCE [LARGE SCALE GENOMIC DNA]</scope>
    <source>
        <strain evidence="1 3">CCUG 32990</strain>
    </source>
</reference>
<dbReference type="RefSeq" id="WP_066429803.1">
    <property type="nucleotide sequence ID" value="NZ_CP014227.1"/>
</dbReference>
<dbReference type="EMBL" id="CP014227">
    <property type="protein sequence ID" value="AMD85352.1"/>
    <property type="molecule type" value="Genomic_DNA"/>
</dbReference>
<dbReference type="Gene3D" id="3.40.30.40">
    <property type="entry name" value="Perfringolysin"/>
    <property type="match status" value="1"/>
</dbReference>
<evidence type="ECO:0000313" key="2">
    <source>
        <dbReference type="EMBL" id="SNV02709.1"/>
    </source>
</evidence>
<dbReference type="EMBL" id="LT906449">
    <property type="protein sequence ID" value="SNV02709.1"/>
    <property type="molecule type" value="Genomic_DNA"/>
</dbReference>
<keyword evidence="3" id="KW-1185">Reference proteome</keyword>
<dbReference type="Gene3D" id="3.90.840.10">
    <property type="entry name" value="Thiol-activated cytolysin superfamily/Thiol-activated cytolysin, alpha-beta domain"/>
    <property type="match status" value="1"/>
</dbReference>
<dbReference type="PROSITE" id="PS51257">
    <property type="entry name" value="PROKAR_LIPOPROTEIN"/>
    <property type="match status" value="1"/>
</dbReference>
<dbReference type="Proteomes" id="UP000065822">
    <property type="component" value="Chromosome"/>
</dbReference>
<dbReference type="Proteomes" id="UP000215539">
    <property type="component" value="Chromosome 1"/>
</dbReference>
<dbReference type="InterPro" id="IPR036363">
    <property type="entry name" value="Thiol_cytolysin_ab_sf"/>
</dbReference>
<dbReference type="InterPro" id="IPR036359">
    <property type="entry name" value="Thiol_cytolysin_sf"/>
</dbReference>
<dbReference type="KEGG" id="chg:AXF12_07420"/>
<name>A0AAX2GWU9_9FLAO</name>
<dbReference type="AlphaFoldDB" id="A0AAX2GWU9"/>
<gene>
    <name evidence="1" type="ORF">AXF12_07420</name>
    <name evidence="2" type="ORF">SAMEA44541418_00215</name>
</gene>
<accession>A0AAX2GWU9</accession>
<dbReference type="Gene3D" id="3.30.1040.20">
    <property type="match status" value="1"/>
</dbReference>
<organism evidence="2 4">
    <name type="scientific">Capnocytophaga haemolytica</name>
    <dbReference type="NCBI Taxonomy" id="45243"/>
    <lineage>
        <taxon>Bacteria</taxon>
        <taxon>Pseudomonadati</taxon>
        <taxon>Bacteroidota</taxon>
        <taxon>Flavobacteriia</taxon>
        <taxon>Flavobacteriales</taxon>
        <taxon>Flavobacteriaceae</taxon>
        <taxon>Capnocytophaga</taxon>
    </lineage>
</organism>
<dbReference type="GO" id="GO:0015485">
    <property type="term" value="F:cholesterol binding"/>
    <property type="evidence" value="ECO:0007669"/>
    <property type="project" value="InterPro"/>
</dbReference>
<dbReference type="SUPFAM" id="SSF56978">
    <property type="entry name" value="Perfringolysin"/>
    <property type="match status" value="1"/>
</dbReference>
<proteinExistence type="predicted"/>
<evidence type="ECO:0000313" key="3">
    <source>
        <dbReference type="Proteomes" id="UP000065822"/>
    </source>
</evidence>
<protein>
    <submittedName>
        <fullName evidence="2">Uncharacterized protein</fullName>
    </submittedName>
</protein>